<dbReference type="InterPro" id="IPR002301">
    <property type="entry name" value="Ile-tRNA-ligase"/>
</dbReference>
<dbReference type="GO" id="GO:0008270">
    <property type="term" value="F:zinc ion binding"/>
    <property type="evidence" value="ECO:0007669"/>
    <property type="project" value="UniProtKB-UniRule"/>
</dbReference>
<comment type="similarity">
    <text evidence="3 15">Belongs to the class-I aminoacyl-tRNA synthetase family. IleS type 2 subfamily.</text>
</comment>
<feature type="domain" description="Aminoacyl-tRNA synthetase class Ia" evidence="16">
    <location>
        <begin position="31"/>
        <end position="744"/>
    </location>
</feature>
<comment type="function">
    <text evidence="13 15">Catalyzes the attachment of isoleucine to tRNA(Ile). As IleRS can inadvertently accommodate and process structurally similar amino acids such as valine, to avoid such errors it has two additional distinct tRNA(Ile)-dependent editing activities. One activity is designated as 'pretransfer' editing and involves the hydrolysis of activated Val-AMP. The other activity is designated 'posttransfer' editing and involves deacylation of mischarged Val-tRNA(Ile).</text>
</comment>
<evidence type="ECO:0000313" key="19">
    <source>
        <dbReference type="Proteomes" id="UP000283433"/>
    </source>
</evidence>
<evidence type="ECO:0000256" key="7">
    <source>
        <dbReference type="ARBA" id="ARBA00022723"/>
    </source>
</evidence>
<dbReference type="InterPro" id="IPR009008">
    <property type="entry name" value="Val/Leu/Ile-tRNA-synth_edit"/>
</dbReference>
<evidence type="ECO:0000256" key="14">
    <source>
        <dbReference type="ARBA" id="ARBA00048359"/>
    </source>
</evidence>
<evidence type="ECO:0000256" key="1">
    <source>
        <dbReference type="ARBA" id="ARBA00001947"/>
    </source>
</evidence>
<protein>
    <recommendedName>
        <fullName evidence="15">Isoleucine--tRNA ligase</fullName>
        <ecNumber evidence="15">6.1.1.5</ecNumber>
    </recommendedName>
    <alternativeName>
        <fullName evidence="15">Isoleucyl-tRNA synthetase</fullName>
        <shortName evidence="15">IleRS</shortName>
    </alternativeName>
</protein>
<dbReference type="SUPFAM" id="SSF52374">
    <property type="entry name" value="Nucleotidylyl transferase"/>
    <property type="match status" value="1"/>
</dbReference>
<dbReference type="SUPFAM" id="SSF47323">
    <property type="entry name" value="Anticodon-binding domain of a subclass of class I aminoacyl-tRNA synthetases"/>
    <property type="match status" value="2"/>
</dbReference>
<feature type="short sequence motif" description="'KMSKS' region" evidence="15">
    <location>
        <begin position="707"/>
        <end position="711"/>
    </location>
</feature>
<feature type="short sequence motif" description="'HIGH' region" evidence="15">
    <location>
        <begin position="61"/>
        <end position="71"/>
    </location>
</feature>
<keyword evidence="10 15" id="KW-0067">ATP-binding</keyword>
<keyword evidence="8 15" id="KW-0547">Nucleotide-binding</keyword>
<dbReference type="GO" id="GO:0002161">
    <property type="term" value="F:aminoacyl-tRNA deacylase activity"/>
    <property type="evidence" value="ECO:0007669"/>
    <property type="project" value="InterPro"/>
</dbReference>
<evidence type="ECO:0000256" key="6">
    <source>
        <dbReference type="ARBA" id="ARBA00022598"/>
    </source>
</evidence>
<dbReference type="GO" id="GO:0005737">
    <property type="term" value="C:cytoplasm"/>
    <property type="evidence" value="ECO:0007669"/>
    <property type="project" value="UniProtKB-SubCell"/>
</dbReference>
<keyword evidence="11 15" id="KW-0648">Protein biosynthesis</keyword>
<evidence type="ECO:0000256" key="3">
    <source>
        <dbReference type="ARBA" id="ARBA00007078"/>
    </source>
</evidence>
<comment type="subcellular location">
    <subcellularLocation>
        <location evidence="2 15">Cytoplasm</location>
    </subcellularLocation>
</comment>
<dbReference type="PANTHER" id="PTHR42780">
    <property type="entry name" value="SOLEUCYL-TRNA SYNTHETASE"/>
    <property type="match status" value="1"/>
</dbReference>
<evidence type="ECO:0000259" key="16">
    <source>
        <dbReference type="Pfam" id="PF00133"/>
    </source>
</evidence>
<sequence>MCKFATFKFLRKRTMYKEYKQLNLSQVGKEVLEDWKNQQIFEKSIQNRPASKPYTFYEGPPSANGMPGIHHVMARSIKDIFCRYKTLKGFQVKRKGGWDTHGLPIELAVEKSLGITKEDIGKKISVKEYNDACRKEVMRYTDVWNDLTEKMGYWVDLGDPYITYKNEYIESLWWILKQLHQKGFLYKGYTVQPYSPAAGTGLSSHELNQPGTYRDVKDTSIVAQFRVKNHQVHPLTDVLFETEDEFTCILAWTTTPWTLPSNCALAVGENIDYVKIRTFNPYTHLPTSVVLAKDLVGKHFKTDAKDASFQDYKAGDKLIPWEIAAEFKGVDLLGLRYEQLLPYVSNEDLEKNAFRVIAGDFVTTEDGTGIVHIASVFGADDFRAAREAGVPSVLVKDENGNEHPLVNKQGKFVDEVSDFAGRYVKEEYYSDEERNAADFKPTDVLIAIKLKEENKAFDVKKYEHSYPHCWRTDKPVLYYPLDSWFVKTTAVKDKLAERNKTINWKPESTGSGRFGNWLENLVDWNLSRSRYWGTPLPIWRTEDGAEEICVGSIAELKAELLKSIDSKELSADETLKNNSYLQTLGSGDFDLHRPYVDDVVLLSPKGKKMYRELDLIDVWFDSGAMPYAQWHYPFENKEEFEAAYPADFIAEGVDQTRGWFFTLHTLATLLDESSEEIHTVNEKNHNNAVAFKNVISNGLVLDKNGNKMSKRLGNAIDPFETIEQYGADATRWYMISNASPWDNLKFNLEGLDEVRRKFFGTLYNTYSFFALYANIDKFSYQEAEVELSKRPEIDQWIISLLNTLTKEVDEYYNDFEPTKAARAIQTFVDEHLSNWYVRLCRRRFWKGDYSEDKISAYQTLYTCLITISKLMSPIAPFFSDRLFNDLNSATQKENVASVHLADFPTFQNNLINKDLEERMQLAQDISSLTLSLRKKVGINVRQPLSKILLPVLDDAFKAKVEKVRELILSETNIKEIEYITDTAGIIKKKIKPNFKTLGKKLGKDMKAVAEQINAFSDADISTFEQNGGTQLSVGDTRYSILPEDVEIIAEDVPGWQVTNLGKLTVALDVNISTELKEEGIARELINRIQNLRKELGFEVTDKIKVSLQGNDLITNAVENNLSYICAEILATSLEVLPQLNEGQAIEIEDTKILTLIKKN</sequence>
<name>A0A419S8R3_9SPHI</name>
<gene>
    <name evidence="15" type="primary">ileS</name>
    <name evidence="18" type="ORF">BCY91_15840</name>
</gene>
<dbReference type="InterPro" id="IPR014729">
    <property type="entry name" value="Rossmann-like_a/b/a_fold"/>
</dbReference>
<evidence type="ECO:0000256" key="9">
    <source>
        <dbReference type="ARBA" id="ARBA00022833"/>
    </source>
</evidence>
<evidence type="ECO:0000256" key="11">
    <source>
        <dbReference type="ARBA" id="ARBA00022917"/>
    </source>
</evidence>
<dbReference type="InterPro" id="IPR013155">
    <property type="entry name" value="M/V/L/I-tRNA-synth_anticd-bd"/>
</dbReference>
<evidence type="ECO:0000256" key="15">
    <source>
        <dbReference type="HAMAP-Rule" id="MF_02003"/>
    </source>
</evidence>
<dbReference type="Pfam" id="PF19302">
    <property type="entry name" value="DUF5915"/>
    <property type="match status" value="1"/>
</dbReference>
<comment type="cofactor">
    <cofactor evidence="1 15">
        <name>Zn(2+)</name>
        <dbReference type="ChEBI" id="CHEBI:29105"/>
    </cofactor>
</comment>
<proteinExistence type="inferred from homology"/>
<dbReference type="GO" id="GO:0005524">
    <property type="term" value="F:ATP binding"/>
    <property type="evidence" value="ECO:0007669"/>
    <property type="project" value="UniProtKB-UniRule"/>
</dbReference>
<dbReference type="InterPro" id="IPR002300">
    <property type="entry name" value="aa-tRNA-synth_Ia"/>
</dbReference>
<dbReference type="Pfam" id="PF08264">
    <property type="entry name" value="Anticodon_1"/>
    <property type="match status" value="1"/>
</dbReference>
<dbReference type="PANTHER" id="PTHR42780:SF1">
    <property type="entry name" value="ISOLEUCINE--TRNA LIGASE, CYTOPLASMIC"/>
    <property type="match status" value="1"/>
</dbReference>
<dbReference type="FunFam" id="3.40.50.620:FF:000063">
    <property type="entry name" value="Isoleucine--tRNA ligase"/>
    <property type="match status" value="1"/>
</dbReference>
<dbReference type="NCBIfam" id="TIGR00392">
    <property type="entry name" value="ileS"/>
    <property type="match status" value="1"/>
</dbReference>
<comment type="catalytic activity">
    <reaction evidence="14 15">
        <text>tRNA(Ile) + L-isoleucine + ATP = L-isoleucyl-tRNA(Ile) + AMP + diphosphate</text>
        <dbReference type="Rhea" id="RHEA:11060"/>
        <dbReference type="Rhea" id="RHEA-COMP:9666"/>
        <dbReference type="Rhea" id="RHEA-COMP:9695"/>
        <dbReference type="ChEBI" id="CHEBI:30616"/>
        <dbReference type="ChEBI" id="CHEBI:33019"/>
        <dbReference type="ChEBI" id="CHEBI:58045"/>
        <dbReference type="ChEBI" id="CHEBI:78442"/>
        <dbReference type="ChEBI" id="CHEBI:78528"/>
        <dbReference type="ChEBI" id="CHEBI:456215"/>
        <dbReference type="EC" id="6.1.1.5"/>
    </reaction>
</comment>
<dbReference type="AlphaFoldDB" id="A0A419S8R3"/>
<dbReference type="EC" id="6.1.1.5" evidence="15"/>
<dbReference type="InterPro" id="IPR033709">
    <property type="entry name" value="Anticodon_Ile_ABEc"/>
</dbReference>
<dbReference type="Pfam" id="PF00133">
    <property type="entry name" value="tRNA-synt_1"/>
    <property type="match status" value="1"/>
</dbReference>
<evidence type="ECO:0000313" key="18">
    <source>
        <dbReference type="EMBL" id="RKD18272.1"/>
    </source>
</evidence>
<comment type="caution">
    <text evidence="18">The sequence shown here is derived from an EMBL/GenBank/DDBJ whole genome shotgun (WGS) entry which is preliminary data.</text>
</comment>
<keyword evidence="6 15" id="KW-0436">Ligase</keyword>
<organism evidence="18 19">
    <name type="scientific">Pelobium manganitolerans</name>
    <dbReference type="NCBI Taxonomy" id="1842495"/>
    <lineage>
        <taxon>Bacteria</taxon>
        <taxon>Pseudomonadati</taxon>
        <taxon>Bacteroidota</taxon>
        <taxon>Sphingobacteriia</taxon>
        <taxon>Sphingobacteriales</taxon>
        <taxon>Sphingobacteriaceae</taxon>
        <taxon>Pelobium</taxon>
    </lineage>
</organism>
<evidence type="ECO:0000259" key="17">
    <source>
        <dbReference type="Pfam" id="PF08264"/>
    </source>
</evidence>
<dbReference type="HAMAP" id="MF_02003">
    <property type="entry name" value="Ile_tRNA_synth_type2"/>
    <property type="match status" value="1"/>
</dbReference>
<keyword evidence="19" id="KW-1185">Reference proteome</keyword>
<dbReference type="InterPro" id="IPR023586">
    <property type="entry name" value="Ile-tRNA-ligase_type2"/>
</dbReference>
<dbReference type="Gene3D" id="3.40.50.620">
    <property type="entry name" value="HUPs"/>
    <property type="match status" value="2"/>
</dbReference>
<dbReference type="GO" id="GO:0006428">
    <property type="term" value="P:isoleucyl-tRNA aminoacylation"/>
    <property type="evidence" value="ECO:0007669"/>
    <property type="project" value="UniProtKB-UniRule"/>
</dbReference>
<keyword evidence="9 15" id="KW-0862">Zinc</keyword>
<dbReference type="PRINTS" id="PR00984">
    <property type="entry name" value="TRNASYNTHILE"/>
</dbReference>
<dbReference type="Proteomes" id="UP000283433">
    <property type="component" value="Unassembled WGS sequence"/>
</dbReference>
<dbReference type="CDD" id="cd07961">
    <property type="entry name" value="Anticodon_Ia_Ile_ABEc"/>
    <property type="match status" value="1"/>
</dbReference>
<comment type="subunit">
    <text evidence="4 15">Monomer.</text>
</comment>
<dbReference type="GO" id="GO:0000049">
    <property type="term" value="F:tRNA binding"/>
    <property type="evidence" value="ECO:0007669"/>
    <property type="project" value="InterPro"/>
</dbReference>
<feature type="domain" description="Methionyl/Valyl/Leucyl/Isoleucyl-tRNA synthetase anticodon-binding" evidence="17">
    <location>
        <begin position="794"/>
        <end position="947"/>
    </location>
</feature>
<comment type="domain">
    <text evidence="15">IleRS has two distinct active sites: one for aminoacylation and one for editing. The misactivated valine is translocated from the active site to the editing site, which sterically excludes the correctly activated isoleucine. The single editing site contains two valyl binding pockets, one specific for each substrate (Val-AMP or Val-tRNA(Ile)).</text>
</comment>
<accession>A0A419S8R3</accession>
<evidence type="ECO:0000256" key="2">
    <source>
        <dbReference type="ARBA" id="ARBA00004496"/>
    </source>
</evidence>
<dbReference type="Gene3D" id="1.10.730.10">
    <property type="entry name" value="Isoleucyl-tRNA Synthetase, Domain 1"/>
    <property type="match status" value="1"/>
</dbReference>
<evidence type="ECO:0000256" key="12">
    <source>
        <dbReference type="ARBA" id="ARBA00023146"/>
    </source>
</evidence>
<dbReference type="InterPro" id="IPR009080">
    <property type="entry name" value="tRNAsynth_Ia_anticodon-bd"/>
</dbReference>
<keyword evidence="5 15" id="KW-0963">Cytoplasm</keyword>
<dbReference type="SUPFAM" id="SSF50677">
    <property type="entry name" value="ValRS/IleRS/LeuRS editing domain"/>
    <property type="match status" value="1"/>
</dbReference>
<keyword evidence="12 15" id="KW-0030">Aminoacyl-tRNA synthetase</keyword>
<dbReference type="GO" id="GO:0004822">
    <property type="term" value="F:isoleucine-tRNA ligase activity"/>
    <property type="evidence" value="ECO:0007669"/>
    <property type="project" value="UniProtKB-UniRule"/>
</dbReference>
<dbReference type="EMBL" id="MBTA01000005">
    <property type="protein sequence ID" value="RKD18272.1"/>
    <property type="molecule type" value="Genomic_DNA"/>
</dbReference>
<reference evidence="18 19" key="1">
    <citation type="submission" date="2016-07" db="EMBL/GenBank/DDBJ databases">
        <title>Genome of Pelobium manganitolerans.</title>
        <authorList>
            <person name="Wu S."/>
            <person name="Wang G."/>
        </authorList>
    </citation>
    <scope>NUCLEOTIDE SEQUENCE [LARGE SCALE GENOMIC DNA]</scope>
    <source>
        <strain evidence="18 19">YS-25</strain>
    </source>
</reference>
<dbReference type="CDD" id="cd00818">
    <property type="entry name" value="IleRS_core"/>
    <property type="match status" value="1"/>
</dbReference>
<evidence type="ECO:0000256" key="13">
    <source>
        <dbReference type="ARBA" id="ARBA00025217"/>
    </source>
</evidence>
<evidence type="ECO:0000256" key="10">
    <source>
        <dbReference type="ARBA" id="ARBA00022840"/>
    </source>
</evidence>
<feature type="binding site" evidence="15">
    <location>
        <position position="710"/>
    </location>
    <ligand>
        <name>ATP</name>
        <dbReference type="ChEBI" id="CHEBI:30616"/>
    </ligand>
</feature>
<evidence type="ECO:0000256" key="5">
    <source>
        <dbReference type="ARBA" id="ARBA00022490"/>
    </source>
</evidence>
<evidence type="ECO:0000256" key="4">
    <source>
        <dbReference type="ARBA" id="ARBA00011245"/>
    </source>
</evidence>
<evidence type="ECO:0000256" key="8">
    <source>
        <dbReference type="ARBA" id="ARBA00022741"/>
    </source>
</evidence>
<keyword evidence="7 15" id="KW-0479">Metal-binding</keyword>